<keyword evidence="2" id="KW-1185">Reference proteome</keyword>
<evidence type="ECO:0000313" key="1">
    <source>
        <dbReference type="EMBL" id="CAG8845433.1"/>
    </source>
</evidence>
<sequence length="65" mass="7600">MSFLYSFLETIPTISSTVLNHFTEGPPKKSWDLKFHLAVSMVKSDITFGKKSIEQYQKDFDNFFM</sequence>
<proteinExistence type="predicted"/>
<feature type="non-terminal residue" evidence="1">
    <location>
        <position position="65"/>
    </location>
</feature>
<comment type="caution">
    <text evidence="1">The sequence shown here is derived from an EMBL/GenBank/DDBJ whole genome shotgun (WGS) entry which is preliminary data.</text>
</comment>
<organism evidence="1 2">
    <name type="scientific">Racocetra persica</name>
    <dbReference type="NCBI Taxonomy" id="160502"/>
    <lineage>
        <taxon>Eukaryota</taxon>
        <taxon>Fungi</taxon>
        <taxon>Fungi incertae sedis</taxon>
        <taxon>Mucoromycota</taxon>
        <taxon>Glomeromycotina</taxon>
        <taxon>Glomeromycetes</taxon>
        <taxon>Diversisporales</taxon>
        <taxon>Gigasporaceae</taxon>
        <taxon>Racocetra</taxon>
    </lineage>
</organism>
<accession>A0ACA9SQK5</accession>
<evidence type="ECO:0000313" key="2">
    <source>
        <dbReference type="Proteomes" id="UP000789920"/>
    </source>
</evidence>
<dbReference type="EMBL" id="CAJVQC010146730">
    <property type="protein sequence ID" value="CAG8845433.1"/>
    <property type="molecule type" value="Genomic_DNA"/>
</dbReference>
<name>A0ACA9SQK5_9GLOM</name>
<gene>
    <name evidence="1" type="ORF">RPERSI_LOCUS33665</name>
</gene>
<reference evidence="1" key="1">
    <citation type="submission" date="2021-06" db="EMBL/GenBank/DDBJ databases">
        <authorList>
            <person name="Kallberg Y."/>
            <person name="Tangrot J."/>
            <person name="Rosling A."/>
        </authorList>
    </citation>
    <scope>NUCLEOTIDE SEQUENCE</scope>
    <source>
        <strain evidence="1">MA461A</strain>
    </source>
</reference>
<dbReference type="Proteomes" id="UP000789920">
    <property type="component" value="Unassembled WGS sequence"/>
</dbReference>
<protein>
    <submittedName>
        <fullName evidence="1">2223_t:CDS:1</fullName>
    </submittedName>
</protein>